<feature type="transmembrane region" description="Helical" evidence="1">
    <location>
        <begin position="68"/>
        <end position="88"/>
    </location>
</feature>
<feature type="transmembrane region" description="Helical" evidence="1">
    <location>
        <begin position="26"/>
        <end position="47"/>
    </location>
</feature>
<accession>A0A840C2K6</accession>
<dbReference type="AlphaFoldDB" id="A0A840C2K6"/>
<evidence type="ECO:0000313" key="2">
    <source>
        <dbReference type="EMBL" id="MBB4019795.1"/>
    </source>
</evidence>
<protein>
    <recommendedName>
        <fullName evidence="4">DUF2214 domain-containing protein</fullName>
    </recommendedName>
</protein>
<evidence type="ECO:0000313" key="3">
    <source>
        <dbReference type="Proteomes" id="UP000577362"/>
    </source>
</evidence>
<gene>
    <name evidence="2" type="ORF">GGR16_004850</name>
</gene>
<proteinExistence type="predicted"/>
<evidence type="ECO:0000256" key="1">
    <source>
        <dbReference type="SAM" id="Phobius"/>
    </source>
</evidence>
<organism evidence="2 3">
    <name type="scientific">Chelatococcus caeni</name>
    <dbReference type="NCBI Taxonomy" id="1348468"/>
    <lineage>
        <taxon>Bacteria</taxon>
        <taxon>Pseudomonadati</taxon>
        <taxon>Pseudomonadota</taxon>
        <taxon>Alphaproteobacteria</taxon>
        <taxon>Hyphomicrobiales</taxon>
        <taxon>Chelatococcaceae</taxon>
        <taxon>Chelatococcus</taxon>
    </lineage>
</organism>
<name>A0A840C2K6_9HYPH</name>
<reference evidence="2 3" key="1">
    <citation type="submission" date="2020-08" db="EMBL/GenBank/DDBJ databases">
        <title>Genomic Encyclopedia of Type Strains, Phase IV (KMG-IV): sequencing the most valuable type-strain genomes for metagenomic binning, comparative biology and taxonomic classification.</title>
        <authorList>
            <person name="Goeker M."/>
        </authorList>
    </citation>
    <scope>NUCLEOTIDE SEQUENCE [LARGE SCALE GENOMIC DNA]</scope>
    <source>
        <strain evidence="2 3">DSM 103737</strain>
    </source>
</reference>
<keyword evidence="1" id="KW-0812">Transmembrane</keyword>
<dbReference type="EMBL" id="JACIEN010000008">
    <property type="protein sequence ID" value="MBB4019795.1"/>
    <property type="molecule type" value="Genomic_DNA"/>
</dbReference>
<dbReference type="Proteomes" id="UP000577362">
    <property type="component" value="Unassembled WGS sequence"/>
</dbReference>
<feature type="transmembrane region" description="Helical" evidence="1">
    <location>
        <begin position="139"/>
        <end position="158"/>
    </location>
</feature>
<evidence type="ECO:0008006" key="4">
    <source>
        <dbReference type="Google" id="ProtNLM"/>
    </source>
</evidence>
<feature type="transmembrane region" description="Helical" evidence="1">
    <location>
        <begin position="100"/>
        <end position="118"/>
    </location>
</feature>
<comment type="caution">
    <text evidence="2">The sequence shown here is derived from an EMBL/GenBank/DDBJ whole genome shotgun (WGS) entry which is preliminary data.</text>
</comment>
<dbReference type="RefSeq" id="WP_183318619.1">
    <property type="nucleotide sequence ID" value="NZ_JACIEN010000008.1"/>
</dbReference>
<keyword evidence="3" id="KW-1185">Reference proteome</keyword>
<keyword evidence="1" id="KW-1133">Transmembrane helix</keyword>
<sequence>MSDLFNEALQALAAWPGAALLRRSSLAYLLVNAAHIVSIGLIIGAIVPLDLRLLGLFRRHPLAVLAPFLARIAAAGVVLAVLTGGLLFSVRPAEYVANPAFLTKLGLVAFGVANALLLRRRSSWQAAAAGGPVHAGVRLPAALSLVTWMGAVVAGRWIGFL</sequence>
<keyword evidence="1" id="KW-0472">Membrane</keyword>